<dbReference type="GO" id="GO:0008270">
    <property type="term" value="F:zinc ion binding"/>
    <property type="evidence" value="ECO:0007669"/>
    <property type="project" value="UniProtKB-KW"/>
</dbReference>
<dbReference type="InterPro" id="IPR001909">
    <property type="entry name" value="KRAB"/>
</dbReference>
<dbReference type="RGD" id="150341759">
    <property type="gene designation" value="ENSRNOG00000065526"/>
</dbReference>
<reference evidence="9" key="3">
    <citation type="submission" date="2025-09" db="UniProtKB">
        <authorList>
            <consortium name="Ensembl"/>
        </authorList>
    </citation>
    <scope>IDENTIFICATION</scope>
    <source>
        <strain evidence="9">Brown Norway</strain>
    </source>
</reference>
<accession>A0A8I6AEA2</accession>
<reference evidence="9" key="1">
    <citation type="submission" date="2024-01" db="EMBL/GenBank/DDBJ databases">
        <title>GRCr8: a new rat reference genome assembly contstructed from accurate long reads and long range scaffolding.</title>
        <authorList>
            <person name="Doris P.A."/>
            <person name="Kalbfleisch T."/>
            <person name="Li K."/>
            <person name="Howe K."/>
            <person name="Wood J."/>
        </authorList>
    </citation>
    <scope>NUCLEOTIDE SEQUENCE [LARGE SCALE GENOMIC DNA]</scope>
    <source>
        <strain evidence="9">Brown Norway</strain>
    </source>
</reference>
<dbReference type="InterPro" id="IPR013087">
    <property type="entry name" value="Znf_C2H2_type"/>
</dbReference>
<feature type="domain" description="C2H2-type" evidence="7">
    <location>
        <begin position="320"/>
        <end position="347"/>
    </location>
</feature>
<reference evidence="9" key="2">
    <citation type="submission" date="2025-08" db="UniProtKB">
        <authorList>
            <consortium name="Ensembl"/>
        </authorList>
    </citation>
    <scope>IDENTIFICATION</scope>
    <source>
        <strain evidence="9">Brown Norway</strain>
    </source>
</reference>
<dbReference type="Pfam" id="PF01352">
    <property type="entry name" value="KRAB"/>
    <property type="match status" value="1"/>
</dbReference>
<keyword evidence="10" id="KW-1185">Reference proteome</keyword>
<evidence type="ECO:0000313" key="9">
    <source>
        <dbReference type="Ensembl" id="ENSRNOP00000090710.2"/>
    </source>
</evidence>
<dbReference type="PROSITE" id="PS50157">
    <property type="entry name" value="ZINC_FINGER_C2H2_2"/>
    <property type="match status" value="6"/>
</dbReference>
<dbReference type="GO" id="GO:0000981">
    <property type="term" value="F:DNA-binding transcription factor activity, RNA polymerase II-specific"/>
    <property type="evidence" value="ECO:0000318"/>
    <property type="project" value="GO_Central"/>
</dbReference>
<dbReference type="AlphaFoldDB" id="A0A8I6AEA2"/>
<dbReference type="GO" id="GO:0000977">
    <property type="term" value="F:RNA polymerase II transcription regulatory region sequence-specific DNA binding"/>
    <property type="evidence" value="ECO:0000318"/>
    <property type="project" value="GO_Central"/>
</dbReference>
<comment type="subcellular location">
    <subcellularLocation>
        <location evidence="1">Nucleus</location>
    </subcellularLocation>
</comment>
<keyword evidence="3" id="KW-0677">Repeat</keyword>
<dbReference type="SMART" id="SM00355">
    <property type="entry name" value="ZnF_C2H2"/>
    <property type="match status" value="6"/>
</dbReference>
<evidence type="ECO:0000259" key="8">
    <source>
        <dbReference type="PROSITE" id="PS50805"/>
    </source>
</evidence>
<name>A0A8I6AEA2_RAT</name>
<dbReference type="AGR" id="RGD:150341759"/>
<dbReference type="PANTHER" id="PTHR23234:SF10">
    <property type="entry name" value="RIKEN CDNA 6720489N17 GENE-RELATED"/>
    <property type="match status" value="1"/>
</dbReference>
<dbReference type="Ensembl" id="ENSRNOT00000098113.2">
    <property type="protein sequence ID" value="ENSRNOP00000090710.2"/>
    <property type="gene ID" value="ENSRNOG00000065526.2"/>
</dbReference>
<evidence type="ECO:0000313" key="10">
    <source>
        <dbReference type="Proteomes" id="UP000002494"/>
    </source>
</evidence>
<dbReference type="Gene3D" id="6.10.140.140">
    <property type="match status" value="1"/>
</dbReference>
<keyword evidence="2" id="KW-0479">Metal-binding</keyword>
<feature type="domain" description="C2H2-type" evidence="7">
    <location>
        <begin position="154"/>
        <end position="181"/>
    </location>
</feature>
<dbReference type="PROSITE" id="PS50805">
    <property type="entry name" value="KRAB"/>
    <property type="match status" value="1"/>
</dbReference>
<evidence type="ECO:0000256" key="2">
    <source>
        <dbReference type="ARBA" id="ARBA00022723"/>
    </source>
</evidence>
<feature type="domain" description="C2H2-type" evidence="7">
    <location>
        <begin position="372"/>
        <end position="399"/>
    </location>
</feature>
<protein>
    <recommendedName>
        <fullName evidence="12">Zinc finger protein 431-like</fullName>
    </recommendedName>
</protein>
<dbReference type="GO" id="GO:0005634">
    <property type="term" value="C:nucleus"/>
    <property type="evidence" value="ECO:0000318"/>
    <property type="project" value="GO_Central"/>
</dbReference>
<dbReference type="PANTHER" id="PTHR23234">
    <property type="entry name" value="ZNF44 PROTEIN"/>
    <property type="match status" value="1"/>
</dbReference>
<dbReference type="SUPFAM" id="SSF109640">
    <property type="entry name" value="KRAB domain (Kruppel-associated box)"/>
    <property type="match status" value="1"/>
</dbReference>
<dbReference type="Gene3D" id="3.30.160.60">
    <property type="entry name" value="Classic Zinc Finger"/>
    <property type="match status" value="7"/>
</dbReference>
<gene>
    <name evidence="11" type="primary">ENSRNOG00000065526</name>
    <name evidence="9" type="synonym">Zfp964</name>
</gene>
<evidence type="ECO:0000256" key="5">
    <source>
        <dbReference type="ARBA" id="ARBA00022833"/>
    </source>
</evidence>
<dbReference type="CDD" id="cd07765">
    <property type="entry name" value="KRAB_A-box"/>
    <property type="match status" value="1"/>
</dbReference>
<dbReference type="Pfam" id="PF13465">
    <property type="entry name" value="zf-H2C2_2"/>
    <property type="match status" value="1"/>
</dbReference>
<feature type="domain" description="KRAB" evidence="8">
    <location>
        <begin position="4"/>
        <end position="87"/>
    </location>
</feature>
<dbReference type="InterPro" id="IPR036051">
    <property type="entry name" value="KRAB_dom_sf"/>
</dbReference>
<sequence length="403" mass="47553">MDAVTYEDVYVSFTQEEWALLNPSQKNLYKDVMMQTCRNLIAIGYKWNNQNIEEHCQSFGNHHLDIICHSGNKPFVHKDYGKMQFTSLSPTTVRGYMNRLHEYDMNLQALGVPTTVGMHQQTYNGEKSYEYQEYGNSFVYPGSLCICSVNHTVRKCYECTQCGKALTSLQRHEKTHLGREIDKCEPCTKGFNHHTYFQAHKRTSNEEDTYEYNQCDKAFRSDSSLHQRPHLEVAPYKYYQYEKDFAHHSCLQEHRTHTGEKPYECRQCGKAFAWRRHLQIHERIHIGEKPYECSHQCGKAFAYRNNLQKHERTHTGEKPYVCNQCGKAFATRCNLQVHERIHTGEKHYSCNQFSYIIYLRRHEKTHTENKHYQCNQCGKDFVSQSNLQKHERRHTGEVTNGCN</sequence>
<evidence type="ECO:0000256" key="1">
    <source>
        <dbReference type="ARBA" id="ARBA00004123"/>
    </source>
</evidence>
<feature type="domain" description="C2H2-type" evidence="7">
    <location>
        <begin position="263"/>
        <end position="290"/>
    </location>
</feature>
<dbReference type="SUPFAM" id="SSF57667">
    <property type="entry name" value="beta-beta-alpha zinc fingers"/>
    <property type="match status" value="6"/>
</dbReference>
<evidence type="ECO:0000256" key="3">
    <source>
        <dbReference type="ARBA" id="ARBA00022737"/>
    </source>
</evidence>
<organism evidence="9 10">
    <name type="scientific">Rattus norvegicus</name>
    <name type="common">Rat</name>
    <dbReference type="NCBI Taxonomy" id="10116"/>
    <lineage>
        <taxon>Eukaryota</taxon>
        <taxon>Metazoa</taxon>
        <taxon>Chordata</taxon>
        <taxon>Craniata</taxon>
        <taxon>Vertebrata</taxon>
        <taxon>Euteleostomi</taxon>
        <taxon>Mammalia</taxon>
        <taxon>Eutheria</taxon>
        <taxon>Euarchontoglires</taxon>
        <taxon>Glires</taxon>
        <taxon>Rodentia</taxon>
        <taxon>Myomorpha</taxon>
        <taxon>Muroidea</taxon>
        <taxon>Muridae</taxon>
        <taxon>Murinae</taxon>
        <taxon>Rattus</taxon>
    </lineage>
</organism>
<keyword evidence="4 6" id="KW-0863">Zinc-finger</keyword>
<evidence type="ECO:0000313" key="11">
    <source>
        <dbReference type="RGD" id="150341759"/>
    </source>
</evidence>
<feature type="domain" description="C2H2-type" evidence="7">
    <location>
        <begin position="291"/>
        <end position="319"/>
    </location>
</feature>
<evidence type="ECO:0000256" key="4">
    <source>
        <dbReference type="ARBA" id="ARBA00022771"/>
    </source>
</evidence>
<dbReference type="PROSITE" id="PS00028">
    <property type="entry name" value="ZINC_FINGER_C2H2_1"/>
    <property type="match status" value="4"/>
</dbReference>
<evidence type="ECO:0008006" key="12">
    <source>
        <dbReference type="Google" id="ProtNLM"/>
    </source>
</evidence>
<evidence type="ECO:0000256" key="6">
    <source>
        <dbReference type="PROSITE-ProRule" id="PRU00042"/>
    </source>
</evidence>
<dbReference type="GeneTree" id="ENSGT00940000153805"/>
<dbReference type="Proteomes" id="UP000002494">
    <property type="component" value="Chromosome 7"/>
</dbReference>
<dbReference type="InterPro" id="IPR050758">
    <property type="entry name" value="Znf_C2H2-type"/>
</dbReference>
<dbReference type="Pfam" id="PF00096">
    <property type="entry name" value="zf-C2H2"/>
    <property type="match status" value="2"/>
</dbReference>
<proteinExistence type="predicted"/>
<dbReference type="InterPro" id="IPR036236">
    <property type="entry name" value="Znf_C2H2_sf"/>
</dbReference>
<dbReference type="GO" id="GO:0006357">
    <property type="term" value="P:regulation of transcription by RNA polymerase II"/>
    <property type="evidence" value="ECO:0000318"/>
    <property type="project" value="GO_Central"/>
</dbReference>
<evidence type="ECO:0000259" key="7">
    <source>
        <dbReference type="PROSITE" id="PS50157"/>
    </source>
</evidence>
<feature type="domain" description="C2H2-type" evidence="7">
    <location>
        <begin position="182"/>
        <end position="209"/>
    </location>
</feature>
<keyword evidence="5" id="KW-0862">Zinc</keyword>
<dbReference type="SMART" id="SM00349">
    <property type="entry name" value="KRAB"/>
    <property type="match status" value="1"/>
</dbReference>